<evidence type="ECO:0000313" key="2">
    <source>
        <dbReference type="Proteomes" id="UP000078597"/>
    </source>
</evidence>
<protein>
    <submittedName>
        <fullName evidence="1">Uncharacterized protein</fullName>
    </submittedName>
</protein>
<dbReference type="AlphaFoldDB" id="A0A1A8WPB7"/>
<dbReference type="Proteomes" id="UP000078597">
    <property type="component" value="Unassembled WGS sequence"/>
</dbReference>
<accession>A0A1A8WPB7</accession>
<gene>
    <name evidence="1" type="ORF">PMALA_040700</name>
</gene>
<evidence type="ECO:0000313" key="1">
    <source>
        <dbReference type="EMBL" id="SBS93701.1"/>
    </source>
</evidence>
<proteinExistence type="predicted"/>
<sequence length="78" mass="9031">MDLQNLSEFFSESYTVFNHPFSLPHCFKIFENPIASHNPFFPSAKPHDKSTMGSTDNKKNINKGRTNISTHFLRIIFL</sequence>
<name>A0A1A8WPB7_PLAMA</name>
<reference evidence="2" key="1">
    <citation type="submission" date="2016-05" db="EMBL/GenBank/DDBJ databases">
        <authorList>
            <person name="Naeem Raeece"/>
        </authorList>
    </citation>
    <scope>NUCLEOTIDE SEQUENCE [LARGE SCALE GENOMIC DNA]</scope>
</reference>
<organism evidence="1 2">
    <name type="scientific">Plasmodium malariae</name>
    <dbReference type="NCBI Taxonomy" id="5858"/>
    <lineage>
        <taxon>Eukaryota</taxon>
        <taxon>Sar</taxon>
        <taxon>Alveolata</taxon>
        <taxon>Apicomplexa</taxon>
        <taxon>Aconoidasida</taxon>
        <taxon>Haemosporida</taxon>
        <taxon>Plasmodiidae</taxon>
        <taxon>Plasmodium</taxon>
        <taxon>Plasmodium (Plasmodium)</taxon>
    </lineage>
</organism>
<dbReference type="EMBL" id="FLQW01002600">
    <property type="protein sequence ID" value="SBS93701.1"/>
    <property type="molecule type" value="Genomic_DNA"/>
</dbReference>